<evidence type="ECO:0000313" key="1">
    <source>
        <dbReference type="EMBL" id="AMA75095.1"/>
    </source>
</evidence>
<organism evidence="1 2">
    <name type="scientific">Thermus parvatiensis</name>
    <dbReference type="NCBI Taxonomy" id="456163"/>
    <lineage>
        <taxon>Bacteria</taxon>
        <taxon>Thermotogati</taxon>
        <taxon>Deinococcota</taxon>
        <taxon>Deinococci</taxon>
        <taxon>Thermales</taxon>
        <taxon>Thermaceae</taxon>
        <taxon>Thermus</taxon>
    </lineage>
</organism>
<gene>
    <name evidence="1" type="ORF">AV541_02000</name>
</gene>
<proteinExistence type="predicted"/>
<sequence>MFGLGWLRALTDARGLLEHAHHGVPRLGEGYTTDDNARALLYLSLLPEGARDEGLVRTYLAFLLHMQKEDGRFRNGLTLDGRFEDEGEAEDPTGRAVLALAAAQRLPPPYAGPAREALLRALPALEGFTSLRGRAYALLGLLALPKEPFLEAAEALGEGLLRAFREAEPAWPYPGPLTYANHRPVEALYAYGLAFRRREAVALARRALAFLKEHYFTPGEEGLFFDPVGNRFMERGGEKPLFDQQPIEAKCALLAHLRFGERVLAEVAFLWFHGRNRLRAPLVDAFGPMDGLTPHGPNQNRGAEALLAYLLAWQALVQGVFPQVDEGVALGRVFALGGRP</sequence>
<dbReference type="KEGG" id="tpar:AV541_02000"/>
<reference evidence="1 2" key="1">
    <citation type="submission" date="2016-01" db="EMBL/GenBank/DDBJ databases">
        <title>Genome sequence of Thermus parvatiensis, a thermophile isolated from a hot water spring.</title>
        <authorList>
            <person name="Tripathi C."/>
            <person name="Lal R."/>
        </authorList>
    </citation>
    <scope>NUCLEOTIDE SEQUENCE [LARGE SCALE GENOMIC DNA]</scope>
    <source>
        <strain evidence="1 2">RL</strain>
    </source>
</reference>
<dbReference type="InterPro" id="IPR008930">
    <property type="entry name" value="Terpenoid_cyclase/PrenylTrfase"/>
</dbReference>
<dbReference type="Proteomes" id="UP000061630">
    <property type="component" value="Chromosome"/>
</dbReference>
<protein>
    <submittedName>
        <fullName evidence="1">Mannosyltransferase</fullName>
    </submittedName>
</protein>
<keyword evidence="1" id="KW-0328">Glycosyltransferase</keyword>
<dbReference type="RefSeq" id="WP_011228890.1">
    <property type="nucleotide sequence ID" value="NZ_CP014141.1"/>
</dbReference>
<name>A0A0X8DC59_9DEIN</name>
<accession>A0A0X8DC59</accession>
<dbReference type="SUPFAM" id="SSF48239">
    <property type="entry name" value="Terpenoid cyclases/Protein prenyltransferases"/>
    <property type="match status" value="1"/>
</dbReference>
<evidence type="ECO:0000313" key="2">
    <source>
        <dbReference type="Proteomes" id="UP000061630"/>
    </source>
</evidence>
<dbReference type="EMBL" id="CP014141">
    <property type="protein sequence ID" value="AMA75095.1"/>
    <property type="molecule type" value="Genomic_DNA"/>
</dbReference>
<dbReference type="GO" id="GO:0016757">
    <property type="term" value="F:glycosyltransferase activity"/>
    <property type="evidence" value="ECO:0007669"/>
    <property type="project" value="UniProtKB-KW"/>
</dbReference>
<dbReference type="GeneID" id="3169466"/>
<dbReference type="AlphaFoldDB" id="A0A0X8DC59"/>
<keyword evidence="1" id="KW-0808">Transferase</keyword>